<dbReference type="AlphaFoldDB" id="A0A0X3PFJ2"/>
<dbReference type="SUPFAM" id="SSF49265">
    <property type="entry name" value="Fibronectin type III"/>
    <property type="match status" value="1"/>
</dbReference>
<dbReference type="PANTHER" id="PTHR46708:SF11">
    <property type="entry name" value="RECEPTOR-TYPE TYROSINE-PROTEIN PHOSPHATASE ETA-LIKE"/>
    <property type="match status" value="1"/>
</dbReference>
<dbReference type="PANTHER" id="PTHR46708">
    <property type="entry name" value="TENASCIN"/>
    <property type="match status" value="1"/>
</dbReference>
<proteinExistence type="predicted"/>
<accession>A0A0X3PFJ2</accession>
<dbReference type="InterPro" id="IPR013783">
    <property type="entry name" value="Ig-like_fold"/>
</dbReference>
<evidence type="ECO:0000256" key="1">
    <source>
        <dbReference type="ARBA" id="ARBA00022737"/>
    </source>
</evidence>
<dbReference type="Pfam" id="PF00041">
    <property type="entry name" value="fn3"/>
    <property type="match status" value="2"/>
</dbReference>
<sequence>MDKLRSSTLYKFMVYKEDTHGILHDPVTEASIKTLPPDDNNPTSLNAVVNNDTCIALEWNPAKVAFKESINYTVACTNHPGLSFSTSNTRITIPKLSPTTYYVFQVNATKTDGSFYPNGPKVAQSTWSKVSDNPSNVTAEPLSSTSIHLSWNAAALSEQTLTFYKVVTNSDKKNAKETAYTNITIQNLSPSTDYVFTVYATTDHLFLHEPGAKVQTKTLDEDAK</sequence>
<dbReference type="InterPro" id="IPR050991">
    <property type="entry name" value="ECM_Regulatory_Proteins"/>
</dbReference>
<dbReference type="Gene3D" id="2.60.40.10">
    <property type="entry name" value="Immunoglobulins"/>
    <property type="match status" value="2"/>
</dbReference>
<keyword evidence="3" id="KW-0675">Receptor</keyword>
<feature type="domain" description="Fibronectin type-III" evidence="2">
    <location>
        <begin position="133"/>
        <end position="221"/>
    </location>
</feature>
<dbReference type="EMBL" id="GEEE01012652">
    <property type="protein sequence ID" value="JAP50573.1"/>
    <property type="molecule type" value="Transcribed_RNA"/>
</dbReference>
<dbReference type="InterPro" id="IPR036116">
    <property type="entry name" value="FN3_sf"/>
</dbReference>
<protein>
    <submittedName>
        <fullName evidence="3">Ephrin type-A receptor 3</fullName>
    </submittedName>
</protein>
<feature type="domain" description="Fibronectin type-III" evidence="2">
    <location>
        <begin position="41"/>
        <end position="132"/>
    </location>
</feature>
<dbReference type="SMART" id="SM00060">
    <property type="entry name" value="FN3"/>
    <property type="match status" value="2"/>
</dbReference>
<reference evidence="3" key="1">
    <citation type="submission" date="2016-01" db="EMBL/GenBank/DDBJ databases">
        <title>Reference transcriptome for the parasite Schistocephalus solidus: insights into the molecular evolution of parasitism.</title>
        <authorList>
            <person name="Hebert F.O."/>
            <person name="Grambauer S."/>
            <person name="Barber I."/>
            <person name="Landry C.R."/>
            <person name="Aubin-Horth N."/>
        </authorList>
    </citation>
    <scope>NUCLEOTIDE SEQUENCE</scope>
</reference>
<evidence type="ECO:0000313" key="3">
    <source>
        <dbReference type="EMBL" id="JAP50573.1"/>
    </source>
</evidence>
<name>A0A0X3PFJ2_SCHSO</name>
<dbReference type="InterPro" id="IPR003961">
    <property type="entry name" value="FN3_dom"/>
</dbReference>
<gene>
    <name evidence="3" type="primary">EPHA3</name>
    <name evidence="3" type="ORF">TR146266</name>
</gene>
<evidence type="ECO:0000259" key="2">
    <source>
        <dbReference type="PROSITE" id="PS50853"/>
    </source>
</evidence>
<organism evidence="3">
    <name type="scientific">Schistocephalus solidus</name>
    <name type="common">Tapeworm</name>
    <dbReference type="NCBI Taxonomy" id="70667"/>
    <lineage>
        <taxon>Eukaryota</taxon>
        <taxon>Metazoa</taxon>
        <taxon>Spiralia</taxon>
        <taxon>Lophotrochozoa</taxon>
        <taxon>Platyhelminthes</taxon>
        <taxon>Cestoda</taxon>
        <taxon>Eucestoda</taxon>
        <taxon>Diphyllobothriidea</taxon>
        <taxon>Diphyllobothriidae</taxon>
        <taxon>Schistocephalus</taxon>
    </lineage>
</organism>
<dbReference type="CDD" id="cd00063">
    <property type="entry name" value="FN3"/>
    <property type="match status" value="2"/>
</dbReference>
<dbReference type="PROSITE" id="PS50853">
    <property type="entry name" value="FN3"/>
    <property type="match status" value="2"/>
</dbReference>
<keyword evidence="1" id="KW-0677">Repeat</keyword>